<dbReference type="Pfam" id="PF13641">
    <property type="entry name" value="Glyco_tranf_2_3"/>
    <property type="match status" value="1"/>
</dbReference>
<dbReference type="PANTHER" id="PTHR43867:SF2">
    <property type="entry name" value="CELLULOSE SYNTHASE CATALYTIC SUBUNIT A [UDP-FORMING]"/>
    <property type="match status" value="1"/>
</dbReference>
<sequence length="638" mass="71330">MAIAERIFLRETHRSFGQHLIDRGCLVPAQLLQANAGLCNADSTLADGLVADGVLSPQDAQAALADWLGLQYLAADALQPDPDLLRDIDPRLCLKHAIVPLWREGGVIYVATCRPHSFDTDATVLPQDWQMLQPVLATEQAIQTCIAQQFRDELTTAASARVPDHESCRGWGRNPRARQYKTLALIAVAASAAAYAPKYAFLALVLWTCMTLIVATVMKSASMIAHFVPALFRRATPEDVPMSGPRGKRPRVSILVPLFREREVARALVQRLSRLTYPNALLDVVLVLEEKDTLTQDALQGAVLPSWMRIVVVPDGAPKTKPRAMNYALDFCRGDIIGIYDAEDAPDPDQIDRVAARFLDAPPDMVCLQGVLDYYNPRHNWLARCFTVEYATWFRVMMPGMARLGFAIPLGGTTLFFRRDALEKLGGWDAHNVTEDADLGFRLARHGYRTEMLATTTGEEANCRTVPWIKQRSRWLKGYMVTYLVHMRAPMQLLRQLGVWRFLGFQAHFITALSQFLLAPLLWSFWLIFLGLPHPLNGVVTPELLRAAGWLFLTVEGFTMIAGLSAVAGPKHRHLMKWVPTLHFYFPLGVFAAYKALYELVFQPFYWDKTQHGHSLPESSAQKGRAGGIELQPGHEGL</sequence>
<evidence type="ECO:0000313" key="10">
    <source>
        <dbReference type="Proteomes" id="UP000198634"/>
    </source>
</evidence>
<dbReference type="InterPro" id="IPR037257">
    <property type="entry name" value="T2SS_E_N_sf"/>
</dbReference>
<feature type="transmembrane region" description="Helical" evidence="7">
    <location>
        <begin position="183"/>
        <end position="206"/>
    </location>
</feature>
<evidence type="ECO:0000256" key="7">
    <source>
        <dbReference type="SAM" id="Phobius"/>
    </source>
</evidence>
<dbReference type="InterPro" id="IPR007831">
    <property type="entry name" value="T2SS_GspE_N"/>
</dbReference>
<name>A0A1H9EVL6_9RHOB</name>
<keyword evidence="6 7" id="KW-0472">Membrane</keyword>
<evidence type="ECO:0000259" key="8">
    <source>
        <dbReference type="Pfam" id="PF05157"/>
    </source>
</evidence>
<evidence type="ECO:0000256" key="1">
    <source>
        <dbReference type="ARBA" id="ARBA00004141"/>
    </source>
</evidence>
<dbReference type="Gene3D" id="3.90.550.10">
    <property type="entry name" value="Spore Coat Polysaccharide Biosynthesis Protein SpsA, Chain A"/>
    <property type="match status" value="1"/>
</dbReference>
<dbReference type="RefSeq" id="WP_245776365.1">
    <property type="nucleotide sequence ID" value="NZ_FOEP01000005.1"/>
</dbReference>
<protein>
    <recommendedName>
        <fullName evidence="8">Type II secretion system protein GspE N-terminal domain-containing protein</fullName>
    </recommendedName>
</protein>
<feature type="transmembrane region" description="Helical" evidence="7">
    <location>
        <begin position="549"/>
        <end position="568"/>
    </location>
</feature>
<gene>
    <name evidence="9" type="ORF">SAMN04488092_105186</name>
</gene>
<evidence type="ECO:0000256" key="4">
    <source>
        <dbReference type="ARBA" id="ARBA00022692"/>
    </source>
</evidence>
<reference evidence="9 10" key="1">
    <citation type="submission" date="2016-10" db="EMBL/GenBank/DDBJ databases">
        <authorList>
            <person name="de Groot N.N."/>
        </authorList>
    </citation>
    <scope>NUCLEOTIDE SEQUENCE [LARGE SCALE GENOMIC DNA]</scope>
    <source>
        <strain evidence="9 10">DSM 22007</strain>
    </source>
</reference>
<evidence type="ECO:0000313" key="9">
    <source>
        <dbReference type="EMBL" id="SEQ29669.1"/>
    </source>
</evidence>
<dbReference type="CDD" id="cd06427">
    <property type="entry name" value="CESA_like_2"/>
    <property type="match status" value="1"/>
</dbReference>
<feature type="transmembrane region" description="Helical" evidence="7">
    <location>
        <begin position="502"/>
        <end position="529"/>
    </location>
</feature>
<evidence type="ECO:0000256" key="6">
    <source>
        <dbReference type="ARBA" id="ARBA00023136"/>
    </source>
</evidence>
<accession>A0A1H9EVL6</accession>
<dbReference type="SUPFAM" id="SSF160246">
    <property type="entry name" value="EspE N-terminal domain-like"/>
    <property type="match status" value="1"/>
</dbReference>
<evidence type="ECO:0000256" key="5">
    <source>
        <dbReference type="ARBA" id="ARBA00022989"/>
    </source>
</evidence>
<dbReference type="Proteomes" id="UP000198634">
    <property type="component" value="Unassembled WGS sequence"/>
</dbReference>
<dbReference type="InterPro" id="IPR029044">
    <property type="entry name" value="Nucleotide-diphossugar_trans"/>
</dbReference>
<dbReference type="AlphaFoldDB" id="A0A1H9EVL6"/>
<dbReference type="InterPro" id="IPR050321">
    <property type="entry name" value="Glycosyltr_2/OpgH_subfam"/>
</dbReference>
<feature type="transmembrane region" description="Helical" evidence="7">
    <location>
        <begin position="212"/>
        <end position="232"/>
    </location>
</feature>
<evidence type="ECO:0000256" key="3">
    <source>
        <dbReference type="ARBA" id="ARBA00022679"/>
    </source>
</evidence>
<keyword evidence="5 7" id="KW-1133">Transmembrane helix</keyword>
<dbReference type="Pfam" id="PF05157">
    <property type="entry name" value="MshEN"/>
    <property type="match status" value="1"/>
</dbReference>
<keyword evidence="3" id="KW-0808">Transferase</keyword>
<proteinExistence type="predicted"/>
<keyword evidence="10" id="KW-1185">Reference proteome</keyword>
<comment type="subcellular location">
    <subcellularLocation>
        <location evidence="1">Membrane</location>
        <topology evidence="1">Multi-pass membrane protein</topology>
    </subcellularLocation>
</comment>
<dbReference type="GO" id="GO:0016757">
    <property type="term" value="F:glycosyltransferase activity"/>
    <property type="evidence" value="ECO:0007669"/>
    <property type="project" value="UniProtKB-KW"/>
</dbReference>
<organism evidence="9 10">
    <name type="scientific">Thalassovita taeanensis</name>
    <dbReference type="NCBI Taxonomy" id="657014"/>
    <lineage>
        <taxon>Bacteria</taxon>
        <taxon>Pseudomonadati</taxon>
        <taxon>Pseudomonadota</taxon>
        <taxon>Alphaproteobacteria</taxon>
        <taxon>Rhodobacterales</taxon>
        <taxon>Roseobacteraceae</taxon>
        <taxon>Thalassovita</taxon>
    </lineage>
</organism>
<dbReference type="GO" id="GO:0016020">
    <property type="term" value="C:membrane"/>
    <property type="evidence" value="ECO:0007669"/>
    <property type="project" value="UniProtKB-SubCell"/>
</dbReference>
<dbReference type="STRING" id="657014.SAMN04488092_105186"/>
<feature type="domain" description="Type II secretion system protein GspE N-terminal" evidence="8">
    <location>
        <begin position="68"/>
        <end position="154"/>
    </location>
</feature>
<dbReference type="EMBL" id="FOEP01000005">
    <property type="protein sequence ID" value="SEQ29669.1"/>
    <property type="molecule type" value="Genomic_DNA"/>
</dbReference>
<evidence type="ECO:0000256" key="2">
    <source>
        <dbReference type="ARBA" id="ARBA00022676"/>
    </source>
</evidence>
<dbReference type="SUPFAM" id="SSF53448">
    <property type="entry name" value="Nucleotide-diphospho-sugar transferases"/>
    <property type="match status" value="1"/>
</dbReference>
<keyword evidence="4 7" id="KW-0812">Transmembrane</keyword>
<dbReference type="PANTHER" id="PTHR43867">
    <property type="entry name" value="CELLULOSE SYNTHASE CATALYTIC SUBUNIT A [UDP-FORMING]"/>
    <property type="match status" value="1"/>
</dbReference>
<keyword evidence="2" id="KW-0328">Glycosyltransferase</keyword>